<dbReference type="PATRIC" id="fig|665952.3.peg.971"/>
<evidence type="ECO:0000313" key="1">
    <source>
        <dbReference type="EMBL" id="EHL78822.1"/>
    </source>
</evidence>
<dbReference type="AlphaFoldDB" id="G9QJ29"/>
<protein>
    <submittedName>
        <fullName evidence="1">Uncharacterized protein</fullName>
    </submittedName>
</protein>
<sequence length="53" mass="6372">MAAPWGINDVVNLEVKPTPYFKELKELAKVYEEWITKKNWKAIWQNFYIENAN</sequence>
<gene>
    <name evidence="1" type="ORF">HMPREF1015_02190</name>
</gene>
<reference evidence="1 2" key="1">
    <citation type="submission" date="2011-09" db="EMBL/GenBank/DDBJ databases">
        <title>The Genome Sequence of Bacillus smithii 7_3_47FAA.</title>
        <authorList>
            <consortium name="The Broad Institute Genome Sequencing Platform"/>
            <person name="Earl A."/>
            <person name="Ward D."/>
            <person name="Feldgarden M."/>
            <person name="Gevers D."/>
            <person name="Daigneault M."/>
            <person name="Strauss J."/>
            <person name="Allen-Vercoe E."/>
            <person name="Young S.K."/>
            <person name="Zeng Q."/>
            <person name="Gargeya S."/>
            <person name="Fitzgerald M."/>
            <person name="Haas B."/>
            <person name="Abouelleil A."/>
            <person name="Alvarado L."/>
            <person name="Arachchi H.M."/>
            <person name="Berlin A."/>
            <person name="Brown A."/>
            <person name="Chapman S.B."/>
            <person name="Chen Z."/>
            <person name="Dunbar C."/>
            <person name="Freedman E."/>
            <person name="Gearin G."/>
            <person name="Goldberg J."/>
            <person name="Griggs A."/>
            <person name="Gujja S."/>
            <person name="Heiman D."/>
            <person name="Howarth C."/>
            <person name="Larson L."/>
            <person name="Lui A."/>
            <person name="MacDonald P.J.P."/>
            <person name="Montmayeur A."/>
            <person name="Murphy C."/>
            <person name="Neiman D."/>
            <person name="Pearson M."/>
            <person name="Priest M."/>
            <person name="Roberts A."/>
            <person name="Saif S."/>
            <person name="Shea T."/>
            <person name="Shenoy N."/>
            <person name="Sisk P."/>
            <person name="Stolte C."/>
            <person name="Sykes S."/>
            <person name="Wortman J."/>
            <person name="Nusbaum C."/>
            <person name="Birren B."/>
        </authorList>
    </citation>
    <scope>NUCLEOTIDE SEQUENCE [LARGE SCALE GENOMIC DNA]</scope>
    <source>
        <strain evidence="1 2">7_3_47FAA</strain>
    </source>
</reference>
<accession>G9QJ29</accession>
<name>G9QJ29_9BACI</name>
<comment type="caution">
    <text evidence="1">The sequence shown here is derived from an EMBL/GenBank/DDBJ whole genome shotgun (WGS) entry which is preliminary data.</text>
</comment>
<proteinExistence type="predicted"/>
<evidence type="ECO:0000313" key="2">
    <source>
        <dbReference type="Proteomes" id="UP000011747"/>
    </source>
</evidence>
<organism evidence="1 2">
    <name type="scientific">Bacillus smithii 7_3_47FAA</name>
    <dbReference type="NCBI Taxonomy" id="665952"/>
    <lineage>
        <taxon>Bacteria</taxon>
        <taxon>Bacillati</taxon>
        <taxon>Bacillota</taxon>
        <taxon>Bacilli</taxon>
        <taxon>Bacillales</taxon>
        <taxon>Bacillaceae</taxon>
        <taxon>Bacillus</taxon>
    </lineage>
</organism>
<dbReference type="EMBL" id="ACWF01000051">
    <property type="protein sequence ID" value="EHL78822.1"/>
    <property type="molecule type" value="Genomic_DNA"/>
</dbReference>
<dbReference type="Proteomes" id="UP000011747">
    <property type="component" value="Unassembled WGS sequence"/>
</dbReference>
<dbReference type="HOGENOM" id="CLU_3058719_0_0_9"/>
<dbReference type="InterPro" id="IPR009267">
    <property type="entry name" value="NTP_transf_6"/>
</dbReference>
<keyword evidence="2" id="KW-1185">Reference proteome</keyword>
<dbReference type="Pfam" id="PF06042">
    <property type="entry name" value="NTP_transf_6"/>
    <property type="match status" value="1"/>
</dbReference>